<keyword evidence="3 9" id="KW-0812">Transmembrane</keyword>
<gene>
    <name evidence="12" type="primary">prsD</name>
    <name evidence="12" type="ORF">CUJ84_Chr002331</name>
</gene>
<dbReference type="GO" id="GO:0034040">
    <property type="term" value="F:ATPase-coupled lipid transmembrane transporter activity"/>
    <property type="evidence" value="ECO:0007669"/>
    <property type="project" value="TreeGrafter"/>
</dbReference>
<dbReference type="Gene3D" id="1.20.1560.10">
    <property type="entry name" value="ABC transporter type 1, transmembrane domain"/>
    <property type="match status" value="1"/>
</dbReference>
<dbReference type="InterPro" id="IPR017871">
    <property type="entry name" value="ABC_transporter-like_CS"/>
</dbReference>
<feature type="domain" description="ABC transporter" evidence="10">
    <location>
        <begin position="354"/>
        <end position="589"/>
    </location>
</feature>
<dbReference type="GO" id="GO:0140359">
    <property type="term" value="F:ABC-type transporter activity"/>
    <property type="evidence" value="ECO:0007669"/>
    <property type="project" value="InterPro"/>
</dbReference>
<dbReference type="InterPro" id="IPR036640">
    <property type="entry name" value="ABC1_TM_sf"/>
</dbReference>
<dbReference type="GO" id="GO:0005524">
    <property type="term" value="F:ATP binding"/>
    <property type="evidence" value="ECO:0007669"/>
    <property type="project" value="UniProtKB-KW"/>
</dbReference>
<dbReference type="GO" id="GO:0016887">
    <property type="term" value="F:ATP hydrolysis activity"/>
    <property type="evidence" value="ECO:0007669"/>
    <property type="project" value="InterPro"/>
</dbReference>
<reference evidence="12 13" key="1">
    <citation type="submission" date="2017-11" db="EMBL/GenBank/DDBJ databases">
        <title>Complete genome of Rhizobium leguminosarum Norway, an ineffective micro-symbiont.</title>
        <authorList>
            <person name="Hoffrichter A."/>
            <person name="Liang J."/>
            <person name="Brachmann A."/>
            <person name="Marin M."/>
        </authorList>
    </citation>
    <scope>NUCLEOTIDE SEQUENCE [LARGE SCALE GENOMIC DNA]</scope>
    <source>
        <strain evidence="12 13">Norway</strain>
    </source>
</reference>
<dbReference type="GO" id="GO:0030256">
    <property type="term" value="C:type I protein secretion system complex"/>
    <property type="evidence" value="ECO:0007669"/>
    <property type="project" value="InterPro"/>
</dbReference>
<evidence type="ECO:0000256" key="4">
    <source>
        <dbReference type="ARBA" id="ARBA00022741"/>
    </source>
</evidence>
<feature type="transmembrane region" description="Helical" evidence="9">
    <location>
        <begin position="79"/>
        <end position="99"/>
    </location>
</feature>
<dbReference type="SUPFAM" id="SSF52540">
    <property type="entry name" value="P-loop containing nucleoside triphosphate hydrolases"/>
    <property type="match status" value="1"/>
</dbReference>
<dbReference type="InterPro" id="IPR003439">
    <property type="entry name" value="ABC_transporter-like_ATP-bd"/>
</dbReference>
<dbReference type="SMART" id="SM00382">
    <property type="entry name" value="AAA"/>
    <property type="match status" value="1"/>
</dbReference>
<keyword evidence="4" id="KW-0547">Nucleotide-binding</keyword>
<feature type="transmembrane region" description="Helical" evidence="9">
    <location>
        <begin position="47"/>
        <end position="67"/>
    </location>
</feature>
<dbReference type="NCBIfam" id="TIGR01842">
    <property type="entry name" value="type_I_sec_PrtD"/>
    <property type="match status" value="1"/>
</dbReference>
<dbReference type="GO" id="GO:0030253">
    <property type="term" value="P:protein secretion by the type I secretion system"/>
    <property type="evidence" value="ECO:0007669"/>
    <property type="project" value="InterPro"/>
</dbReference>
<keyword evidence="6 9" id="KW-1133">Transmembrane helix</keyword>
<dbReference type="EMBL" id="CP025012">
    <property type="protein sequence ID" value="AUW42687.1"/>
    <property type="molecule type" value="Genomic_DNA"/>
</dbReference>
<dbReference type="InterPro" id="IPR027417">
    <property type="entry name" value="P-loop_NTPase"/>
</dbReference>
<feature type="transmembrane region" description="Helical" evidence="9">
    <location>
        <begin position="177"/>
        <end position="198"/>
    </location>
</feature>
<dbReference type="PANTHER" id="PTHR24221:SF248">
    <property type="entry name" value="ABC TRANSPORTER TRANSMEMBRANE REGION"/>
    <property type="match status" value="1"/>
</dbReference>
<dbReference type="PROSITE" id="PS50929">
    <property type="entry name" value="ABC_TM1F"/>
    <property type="match status" value="1"/>
</dbReference>
<protein>
    <submittedName>
        <fullName evidence="12">Type I secretion system ATP-binding protein PrsD</fullName>
    </submittedName>
</protein>
<dbReference type="InterPro" id="IPR011527">
    <property type="entry name" value="ABC1_TM_dom"/>
</dbReference>
<evidence type="ECO:0000256" key="7">
    <source>
        <dbReference type="ARBA" id="ARBA00023136"/>
    </source>
</evidence>
<evidence type="ECO:0000256" key="6">
    <source>
        <dbReference type="ARBA" id="ARBA00022989"/>
    </source>
</evidence>
<sequence length="599" mass="63394">MRADMRADSGELQMNHMPKGANAKRGVSTGGNPAREALHARMRDFKLVGLFSAMISLLTLTGSFYMLQVYDRVLASRSVETLVALTLVAFVAFALQGSLDAIRLKMLSRIGAQFDEDVSSLCFRASNLIPLRGGPAERATQPIRDLDQVRSFLVGAGPAAIFDLPFMPLFVVGCFILHQWLGFLAVGGGLIIVLLAVTTDAKLRDPVRLLGGTASARQTFAESARRNCETVEAMGANGALETRWRILNREHICITLRSSDVSAGVGALAKVFRAVLQSAILGTGAYLVIDQEISGGAMIAASIMTARALAPIETAIANWKGLVAARAAYRRLQTSLVLAVGNEMMELRAPRSSLTVEGLTIIRSDGGPILLDVNIELQAGDALGVIGPSGCGKSSLARSIVGVLSPMKGVVRLDRAALDQWDRDRLGRHIGYLPQDLGFIDGSVAEVISRFQAEGNSDRVIDAAVAAGAHDLILALPRGYETRIGEGGILLSGGQRQRIGLARALYDNPFLVVLDEPNSNLDATGDLALTEAIASVRARGGIAVVVTHRPSGLAAVNKVAFLQDGALKLLGPRDEVMAALSRPAEPTPLRAVGGSSDNA</sequence>
<evidence type="ECO:0000259" key="10">
    <source>
        <dbReference type="PROSITE" id="PS50893"/>
    </source>
</evidence>
<evidence type="ECO:0000256" key="8">
    <source>
        <dbReference type="SAM" id="MobiDB-lite"/>
    </source>
</evidence>
<evidence type="ECO:0000259" key="11">
    <source>
        <dbReference type="PROSITE" id="PS50929"/>
    </source>
</evidence>
<feature type="transmembrane region" description="Helical" evidence="9">
    <location>
        <begin position="152"/>
        <end position="171"/>
    </location>
</feature>
<dbReference type="PROSITE" id="PS00211">
    <property type="entry name" value="ABC_TRANSPORTER_1"/>
    <property type="match status" value="1"/>
</dbReference>
<dbReference type="Gene3D" id="3.40.50.300">
    <property type="entry name" value="P-loop containing nucleotide triphosphate hydrolases"/>
    <property type="match status" value="1"/>
</dbReference>
<name>A0A2K9Z363_RHILE</name>
<dbReference type="PROSITE" id="PS50893">
    <property type="entry name" value="ABC_TRANSPORTER_2"/>
    <property type="match status" value="1"/>
</dbReference>
<dbReference type="Pfam" id="PF00005">
    <property type="entry name" value="ABC_tran"/>
    <property type="match status" value="1"/>
</dbReference>
<accession>A0A2K9Z363</accession>
<evidence type="ECO:0000256" key="1">
    <source>
        <dbReference type="ARBA" id="ARBA00004651"/>
    </source>
</evidence>
<evidence type="ECO:0000313" key="13">
    <source>
        <dbReference type="Proteomes" id="UP000238523"/>
    </source>
</evidence>
<dbReference type="InterPro" id="IPR010128">
    <property type="entry name" value="ATPase_T1SS_PrtD-like"/>
</dbReference>
<dbReference type="Proteomes" id="UP000238523">
    <property type="component" value="Chromosome"/>
</dbReference>
<feature type="domain" description="ABC transmembrane type-1" evidence="11">
    <location>
        <begin position="47"/>
        <end position="324"/>
    </location>
</feature>
<dbReference type="InterPro" id="IPR039421">
    <property type="entry name" value="Type_1_exporter"/>
</dbReference>
<evidence type="ECO:0000313" key="12">
    <source>
        <dbReference type="EMBL" id="AUW42687.1"/>
    </source>
</evidence>
<evidence type="ECO:0000256" key="3">
    <source>
        <dbReference type="ARBA" id="ARBA00022692"/>
    </source>
</evidence>
<comment type="subcellular location">
    <subcellularLocation>
        <location evidence="1">Cell membrane</location>
        <topology evidence="1">Multi-pass membrane protein</topology>
    </subcellularLocation>
</comment>
<dbReference type="SUPFAM" id="SSF90123">
    <property type="entry name" value="ABC transporter transmembrane region"/>
    <property type="match status" value="1"/>
</dbReference>
<keyword evidence="5 12" id="KW-0067">ATP-binding</keyword>
<evidence type="ECO:0000256" key="2">
    <source>
        <dbReference type="ARBA" id="ARBA00005417"/>
    </source>
</evidence>
<organism evidence="12 13">
    <name type="scientific">Rhizobium leguminosarum</name>
    <dbReference type="NCBI Taxonomy" id="384"/>
    <lineage>
        <taxon>Bacteria</taxon>
        <taxon>Pseudomonadati</taxon>
        <taxon>Pseudomonadota</taxon>
        <taxon>Alphaproteobacteria</taxon>
        <taxon>Hyphomicrobiales</taxon>
        <taxon>Rhizobiaceae</taxon>
        <taxon>Rhizobium/Agrobacterium group</taxon>
        <taxon>Rhizobium</taxon>
    </lineage>
</organism>
<dbReference type="AlphaFoldDB" id="A0A2K9Z363"/>
<dbReference type="InterPro" id="IPR003593">
    <property type="entry name" value="AAA+_ATPase"/>
</dbReference>
<dbReference type="GO" id="GO:0005886">
    <property type="term" value="C:plasma membrane"/>
    <property type="evidence" value="ECO:0007669"/>
    <property type="project" value="UniProtKB-SubCell"/>
</dbReference>
<evidence type="ECO:0000256" key="5">
    <source>
        <dbReference type="ARBA" id="ARBA00022840"/>
    </source>
</evidence>
<feature type="region of interest" description="Disordered" evidence="8">
    <location>
        <begin position="1"/>
        <end position="29"/>
    </location>
</feature>
<keyword evidence="7 9" id="KW-0472">Membrane</keyword>
<evidence type="ECO:0000256" key="9">
    <source>
        <dbReference type="SAM" id="Phobius"/>
    </source>
</evidence>
<dbReference type="Pfam" id="PF00664">
    <property type="entry name" value="ABC_membrane"/>
    <property type="match status" value="1"/>
</dbReference>
<proteinExistence type="inferred from homology"/>
<dbReference type="PANTHER" id="PTHR24221">
    <property type="entry name" value="ATP-BINDING CASSETTE SUB-FAMILY B"/>
    <property type="match status" value="1"/>
</dbReference>
<comment type="similarity">
    <text evidence="2">Belongs to the ABC transporter superfamily.</text>
</comment>